<accession>A0ABD3F2G0</accession>
<organism evidence="1 2">
    <name type="scientific">Phytophthora oleae</name>
    <dbReference type="NCBI Taxonomy" id="2107226"/>
    <lineage>
        <taxon>Eukaryota</taxon>
        <taxon>Sar</taxon>
        <taxon>Stramenopiles</taxon>
        <taxon>Oomycota</taxon>
        <taxon>Peronosporomycetes</taxon>
        <taxon>Peronosporales</taxon>
        <taxon>Peronosporaceae</taxon>
        <taxon>Phytophthora</taxon>
    </lineage>
</organism>
<comment type="caution">
    <text evidence="1">The sequence shown here is derived from an EMBL/GenBank/DDBJ whole genome shotgun (WGS) entry which is preliminary data.</text>
</comment>
<sequence>MARCFGSKHTTPTSLVLQQFLIECLVVAPNVVSLESKLADEDNLCFVTLKKAGIIVEDVDQLVRLPSPLAEKYYSRWLFPNRAVANPSSLHELITKVVGNMSASVLRQSVVGETNFPKEATFQRIFMEGLALNTHRTCSICPELSRVFSSSPTDGDQPLRIDGEIDFYLNGSLRWGLELLVNGDEIGEHMAQFTPEGKYAALNVRDRGNETGKVTSVSRMEKRVTVFFQLGDFSRCSCIFGMDKTIHDIPLKR</sequence>
<evidence type="ECO:0000313" key="1">
    <source>
        <dbReference type="EMBL" id="KAL3659831.1"/>
    </source>
</evidence>
<protein>
    <submittedName>
        <fullName evidence="1">Uncharacterized protein</fullName>
    </submittedName>
</protein>
<gene>
    <name evidence="1" type="ORF">V7S43_015133</name>
</gene>
<keyword evidence="2" id="KW-1185">Reference proteome</keyword>
<dbReference type="EMBL" id="JBIMZQ010000044">
    <property type="protein sequence ID" value="KAL3659831.1"/>
    <property type="molecule type" value="Genomic_DNA"/>
</dbReference>
<name>A0ABD3F2G0_9STRA</name>
<reference evidence="1 2" key="1">
    <citation type="submission" date="2024-09" db="EMBL/GenBank/DDBJ databases">
        <title>Genome sequencing and assembly of Phytophthora oleae, isolate VK10A, causative agent of rot of olive drupes.</title>
        <authorList>
            <person name="Conti Taguali S."/>
            <person name="Riolo M."/>
            <person name="La Spada F."/>
            <person name="Cacciola S.O."/>
            <person name="Dionisio G."/>
        </authorList>
    </citation>
    <scope>NUCLEOTIDE SEQUENCE [LARGE SCALE GENOMIC DNA]</scope>
    <source>
        <strain evidence="1 2">VK10A</strain>
    </source>
</reference>
<evidence type="ECO:0000313" key="2">
    <source>
        <dbReference type="Proteomes" id="UP001632037"/>
    </source>
</evidence>
<dbReference type="AlphaFoldDB" id="A0ABD3F2G0"/>
<dbReference type="Proteomes" id="UP001632037">
    <property type="component" value="Unassembled WGS sequence"/>
</dbReference>
<proteinExistence type="predicted"/>